<dbReference type="OrthoDB" id="9813479at2"/>
<protein>
    <submittedName>
        <fullName evidence="4">SPFH domain-containing protein</fullName>
    </submittedName>
</protein>
<dbReference type="InterPro" id="IPR001107">
    <property type="entry name" value="Band_7"/>
</dbReference>
<evidence type="ECO:0000256" key="1">
    <source>
        <dbReference type="SAM" id="MobiDB-lite"/>
    </source>
</evidence>
<keyword evidence="2" id="KW-1133">Transmembrane helix</keyword>
<dbReference type="EMBL" id="CP038436">
    <property type="protein sequence ID" value="QBX56105.1"/>
    <property type="molecule type" value="Genomic_DNA"/>
</dbReference>
<proteinExistence type="predicted"/>
<dbReference type="Gene3D" id="3.30.479.30">
    <property type="entry name" value="Band 7 domain"/>
    <property type="match status" value="1"/>
</dbReference>
<organism evidence="4 5">
    <name type="scientific">Nocardioides seonyuensis</name>
    <dbReference type="NCBI Taxonomy" id="2518371"/>
    <lineage>
        <taxon>Bacteria</taxon>
        <taxon>Bacillati</taxon>
        <taxon>Actinomycetota</taxon>
        <taxon>Actinomycetes</taxon>
        <taxon>Propionibacteriales</taxon>
        <taxon>Nocardioidaceae</taxon>
        <taxon>Nocardioides</taxon>
    </lineage>
</organism>
<feature type="transmembrane region" description="Helical" evidence="2">
    <location>
        <begin position="83"/>
        <end position="107"/>
    </location>
</feature>
<feature type="transmembrane region" description="Helical" evidence="2">
    <location>
        <begin position="52"/>
        <end position="71"/>
    </location>
</feature>
<dbReference type="CDD" id="cd03402">
    <property type="entry name" value="SPFH_like_u2"/>
    <property type="match status" value="1"/>
</dbReference>
<evidence type="ECO:0000313" key="5">
    <source>
        <dbReference type="Proteomes" id="UP000294853"/>
    </source>
</evidence>
<feature type="domain" description="Band 7" evidence="3">
    <location>
        <begin position="101"/>
        <end position="264"/>
    </location>
</feature>
<gene>
    <name evidence="4" type="ORF">EXE58_11945</name>
</gene>
<reference evidence="4 5" key="1">
    <citation type="submission" date="2019-03" db="EMBL/GenBank/DDBJ databases">
        <title>Three New Species of Nocardioides, Nocardioides euryhalodurans sp. nov., Nocardioides seonyuensis sp. nov. and Nocardioides eburneoflavus sp. nov. Iolated from Soil.</title>
        <authorList>
            <person name="Roh S.G."/>
            <person name="Lee C."/>
            <person name="Kim M.-K."/>
            <person name="Kim S.B."/>
        </authorList>
    </citation>
    <scope>NUCLEOTIDE SEQUENCE [LARGE SCALE GENOMIC DNA]</scope>
    <source>
        <strain evidence="4 5">MMS17-SY207-3</strain>
    </source>
</reference>
<dbReference type="KEGG" id="nsn:EXE58_11945"/>
<keyword evidence="2" id="KW-0472">Membrane</keyword>
<dbReference type="SUPFAM" id="SSF117892">
    <property type="entry name" value="Band 7/SPFH domain"/>
    <property type="match status" value="1"/>
</dbReference>
<name>A0A4P7IFR4_9ACTN</name>
<dbReference type="SMART" id="SM00244">
    <property type="entry name" value="PHB"/>
    <property type="match status" value="1"/>
</dbReference>
<feature type="region of interest" description="Disordered" evidence="1">
    <location>
        <begin position="1"/>
        <end position="37"/>
    </location>
</feature>
<evidence type="ECO:0000313" key="4">
    <source>
        <dbReference type="EMBL" id="QBX56105.1"/>
    </source>
</evidence>
<dbReference type="PANTHER" id="PTHR43446">
    <property type="entry name" value="MEMBRANE PROTEIN-RELATED"/>
    <property type="match status" value="1"/>
</dbReference>
<sequence length="332" mass="35308">MDDQHTTQANESQANESQADETEDSAPAGHPVGHDGTRVDVTERTAWSVDGFAGLAVSLLLLGLGTWLFVLGVRAAEADEGGLGGMVGGVVLFVVGCVLAASLTIVAPGQTRVVQFFGRYVGTVRKQGLRMIVPLTTRRNVSVRVHNFETHELKVNDADGNPVNIAAIVVWQVADTARATFAVEDYPDFVAVQSESALRHVAMSHPYDNAANEVTLRGDTEIISAELAAEVAERIALAGLEVIEVRISALAYAPEIAQAMLQRQQASAVIAAREKIVDGAVGMVESALAQLEQKQIVDLDPERRAAMVSNLLVVLCSERGTTPVVNTGSLYT</sequence>
<dbReference type="Pfam" id="PF01145">
    <property type="entry name" value="Band_7"/>
    <property type="match status" value="1"/>
</dbReference>
<dbReference type="PANTHER" id="PTHR43446:SF1">
    <property type="entry name" value="BAND 7 DOMAIN-CONTAINING PROTEIN"/>
    <property type="match status" value="1"/>
</dbReference>
<feature type="compositionally biased region" description="Polar residues" evidence="1">
    <location>
        <begin position="1"/>
        <end position="17"/>
    </location>
</feature>
<keyword evidence="5" id="KW-1185">Reference proteome</keyword>
<evidence type="ECO:0000256" key="2">
    <source>
        <dbReference type="SAM" id="Phobius"/>
    </source>
</evidence>
<dbReference type="RefSeq" id="WP_135268096.1">
    <property type="nucleotide sequence ID" value="NZ_CP038436.1"/>
</dbReference>
<dbReference type="Proteomes" id="UP000294853">
    <property type="component" value="Chromosome"/>
</dbReference>
<dbReference type="AlphaFoldDB" id="A0A4P7IFR4"/>
<accession>A0A4P7IFR4</accession>
<keyword evidence="2" id="KW-0812">Transmembrane</keyword>
<dbReference type="InterPro" id="IPR036013">
    <property type="entry name" value="Band_7/SPFH_dom_sf"/>
</dbReference>
<evidence type="ECO:0000259" key="3">
    <source>
        <dbReference type="SMART" id="SM00244"/>
    </source>
</evidence>